<feature type="domain" description="Serine dehydratase beta chain" evidence="11">
    <location>
        <begin position="84"/>
        <end position="241"/>
    </location>
</feature>
<evidence type="ECO:0000259" key="10">
    <source>
        <dbReference type="Pfam" id="PF03313"/>
    </source>
</evidence>
<feature type="compositionally biased region" description="Polar residues" evidence="9">
    <location>
        <begin position="455"/>
        <end position="466"/>
    </location>
</feature>
<dbReference type="PANTHER" id="PTHR30182:SF1">
    <property type="entry name" value="L-SERINE DEHYDRATASE 1"/>
    <property type="match status" value="1"/>
</dbReference>
<dbReference type="InterPro" id="IPR005131">
    <property type="entry name" value="Ser_deHydtase_bsu"/>
</dbReference>
<dbReference type="InterPro" id="IPR051318">
    <property type="entry name" value="Fe-S_L-Ser"/>
</dbReference>
<evidence type="ECO:0000256" key="6">
    <source>
        <dbReference type="ARBA" id="ARBA00023004"/>
    </source>
</evidence>
<feature type="compositionally biased region" description="Polar residues" evidence="9">
    <location>
        <begin position="247"/>
        <end position="265"/>
    </location>
</feature>
<organism evidence="12 13">
    <name type="scientific">Apiospora kogelbergensis</name>
    <dbReference type="NCBI Taxonomy" id="1337665"/>
    <lineage>
        <taxon>Eukaryota</taxon>
        <taxon>Fungi</taxon>
        <taxon>Dikarya</taxon>
        <taxon>Ascomycota</taxon>
        <taxon>Pezizomycotina</taxon>
        <taxon>Sordariomycetes</taxon>
        <taxon>Xylariomycetidae</taxon>
        <taxon>Amphisphaeriales</taxon>
        <taxon>Apiosporaceae</taxon>
        <taxon>Apiospora</taxon>
    </lineage>
</organism>
<dbReference type="GO" id="GO:0006094">
    <property type="term" value="P:gluconeogenesis"/>
    <property type="evidence" value="ECO:0007669"/>
    <property type="project" value="UniProtKB-KW"/>
</dbReference>
<evidence type="ECO:0000256" key="3">
    <source>
        <dbReference type="ARBA" id="ARBA00022432"/>
    </source>
</evidence>
<dbReference type="GO" id="GO:0003941">
    <property type="term" value="F:L-serine ammonia-lyase activity"/>
    <property type="evidence" value="ECO:0007669"/>
    <property type="project" value="InterPro"/>
</dbReference>
<feature type="region of interest" description="Disordered" evidence="9">
    <location>
        <begin position="247"/>
        <end position="270"/>
    </location>
</feature>
<evidence type="ECO:0000256" key="1">
    <source>
        <dbReference type="ARBA" id="ARBA00001966"/>
    </source>
</evidence>
<evidence type="ECO:0000313" key="12">
    <source>
        <dbReference type="EMBL" id="KAK8123691.1"/>
    </source>
</evidence>
<comment type="caution">
    <text evidence="12">The sequence shown here is derived from an EMBL/GenBank/DDBJ whole genome shotgun (WGS) entry which is preliminary data.</text>
</comment>
<feature type="compositionally biased region" description="Low complexity" evidence="9">
    <location>
        <begin position="472"/>
        <end position="484"/>
    </location>
</feature>
<evidence type="ECO:0000256" key="8">
    <source>
        <dbReference type="ARBA" id="ARBA00023239"/>
    </source>
</evidence>
<evidence type="ECO:0000256" key="5">
    <source>
        <dbReference type="ARBA" id="ARBA00022723"/>
    </source>
</evidence>
<keyword evidence="13" id="KW-1185">Reference proteome</keyword>
<dbReference type="AlphaFoldDB" id="A0AAW0R478"/>
<dbReference type="Pfam" id="PF03315">
    <property type="entry name" value="SDH_beta"/>
    <property type="match status" value="1"/>
</dbReference>
<protein>
    <submittedName>
        <fullName evidence="12">L-serine ammonia-lyase</fullName>
    </submittedName>
</protein>
<dbReference type="Pfam" id="PF03313">
    <property type="entry name" value="SDH_alpha"/>
    <property type="match status" value="1"/>
</dbReference>
<comment type="cofactor">
    <cofactor evidence="1">
        <name>[4Fe-4S] cluster</name>
        <dbReference type="ChEBI" id="CHEBI:49883"/>
    </cofactor>
</comment>
<evidence type="ECO:0000256" key="4">
    <source>
        <dbReference type="ARBA" id="ARBA00022485"/>
    </source>
</evidence>
<evidence type="ECO:0000256" key="9">
    <source>
        <dbReference type="SAM" id="MobiDB-lite"/>
    </source>
</evidence>
<feature type="region of interest" description="Disordered" evidence="9">
    <location>
        <begin position="43"/>
        <end position="74"/>
    </location>
</feature>
<dbReference type="InterPro" id="IPR029009">
    <property type="entry name" value="ASB_dom_sf"/>
</dbReference>
<dbReference type="Gene3D" id="3.30.1330.90">
    <property type="entry name" value="D-3-phosphoglycerate dehydrogenase, domain 3"/>
    <property type="match status" value="1"/>
</dbReference>
<dbReference type="GO" id="GO:0051539">
    <property type="term" value="F:4 iron, 4 sulfur cluster binding"/>
    <property type="evidence" value="ECO:0007669"/>
    <property type="project" value="UniProtKB-KW"/>
</dbReference>
<dbReference type="PANTHER" id="PTHR30182">
    <property type="entry name" value="L-SERINE DEHYDRATASE"/>
    <property type="match status" value="1"/>
</dbReference>
<evidence type="ECO:0000259" key="11">
    <source>
        <dbReference type="Pfam" id="PF03315"/>
    </source>
</evidence>
<dbReference type="FunFam" id="3.30.1330.90:FF:000001">
    <property type="entry name" value="L-serine ammonia-lyase 1"/>
    <property type="match status" value="1"/>
</dbReference>
<keyword evidence="5" id="KW-0479">Metal-binding</keyword>
<name>A0AAW0R478_9PEZI</name>
<accession>A0AAW0R478</accession>
<reference evidence="12 13" key="1">
    <citation type="submission" date="2023-01" db="EMBL/GenBank/DDBJ databases">
        <title>Analysis of 21 Apiospora genomes using comparative genomics revels a genus with tremendous synthesis potential of carbohydrate active enzymes and secondary metabolites.</title>
        <authorList>
            <person name="Sorensen T."/>
        </authorList>
    </citation>
    <scope>NUCLEOTIDE SEQUENCE [LARGE SCALE GENOMIC DNA]</scope>
    <source>
        <strain evidence="12 13">CBS 117206</strain>
    </source>
</reference>
<gene>
    <name evidence="12" type="ORF">PG999_003609</name>
</gene>
<feature type="region of interest" description="Disordered" evidence="9">
    <location>
        <begin position="317"/>
        <end position="343"/>
    </location>
</feature>
<keyword evidence="8" id="KW-0456">Lyase</keyword>
<dbReference type="InterPro" id="IPR005130">
    <property type="entry name" value="Ser_deHydtase-like_asu"/>
</dbReference>
<dbReference type="SUPFAM" id="SSF143548">
    <property type="entry name" value="Serine metabolism enzymes domain"/>
    <property type="match status" value="1"/>
</dbReference>
<evidence type="ECO:0000256" key="2">
    <source>
        <dbReference type="ARBA" id="ARBA00004742"/>
    </source>
</evidence>
<feature type="compositionally biased region" description="Polar residues" evidence="9">
    <location>
        <begin position="49"/>
        <end position="61"/>
    </location>
</feature>
<keyword evidence="6" id="KW-0408">Iron</keyword>
<keyword evidence="7" id="KW-0411">Iron-sulfur</keyword>
<sequence>MHRSVIRPLCLLGRTAIRSPQPSLAPLSLIAPHNAPRRAPLRAATTATSRHMTQARRYSTRNNEDEEGEGGTYSEADHEHAVISTFDLFSIGIGPSSSHTVGPMRAGNIFITDLIEAGLLQQVDRIRISLYGSLALTGEGHMTPSALLLGLESANVESVDTAYVPERFIEIKEKKKLYLGHGLAEGQGKEISFDYDRDFTWEWGKKLPLHSNGMRFRVFDKDGYMIATNDLFSVGGGFVVNGSLSINPENSPSDSPAQGSLTGTNEAGHPADLAENMFYKEIRRADAAGDRKTGAEVKLLDGSSAESAEAGVIVHAGADDGSKDSPSLPTSDDNEANGDSKQPRYAFRDASSLLALCKKHNLTIAQLVYENEKSHGYTDDEIHDKVFRIWETMDHSILEGVQAPSDAVLPGSLKLHRRAPALYSRLTRGLYPSHTSRVSGELASSSGGKGEKPAASTTSKALSRSESAIKRATPPACTAPSTTPSCPPHFAGPPVNETNAAGGRIVTAPTNGAAGIIPAVLKYTVEFVSDDPERDILTFLLTASAIGMLYKRGATISAAEGGCMAEVGVACSMAAGAFAACMGASPETIQQAAEIGIEHNLGLTCDPIGGLVQAPCIERNALGAIKAISSANLALSSSGKQKVSLDDAIRAMRLTAQGMRNEFKETSLSGLATSVPLNIPVSVPDC</sequence>
<evidence type="ECO:0000256" key="7">
    <source>
        <dbReference type="ARBA" id="ARBA00023014"/>
    </source>
</evidence>
<comment type="pathway">
    <text evidence="2">Carbohydrate biosynthesis; gluconeogenesis.</text>
</comment>
<feature type="compositionally biased region" description="Polar residues" evidence="9">
    <location>
        <begin position="435"/>
        <end position="446"/>
    </location>
</feature>
<dbReference type="GO" id="GO:0046872">
    <property type="term" value="F:metal ion binding"/>
    <property type="evidence" value="ECO:0007669"/>
    <property type="project" value="UniProtKB-KW"/>
</dbReference>
<evidence type="ECO:0000313" key="13">
    <source>
        <dbReference type="Proteomes" id="UP001392437"/>
    </source>
</evidence>
<dbReference type="Proteomes" id="UP001392437">
    <property type="component" value="Unassembled WGS sequence"/>
</dbReference>
<keyword evidence="4" id="KW-0004">4Fe-4S</keyword>
<keyword evidence="3" id="KW-0312">Gluconeogenesis</keyword>
<feature type="domain" description="Serine dehydratase-like alpha subunit" evidence="10">
    <location>
        <begin position="359"/>
        <end position="672"/>
    </location>
</feature>
<feature type="region of interest" description="Disordered" evidence="9">
    <location>
        <begin position="435"/>
        <end position="484"/>
    </location>
</feature>
<dbReference type="EMBL" id="JAQQWP010000003">
    <property type="protein sequence ID" value="KAK8123691.1"/>
    <property type="molecule type" value="Genomic_DNA"/>
</dbReference>
<proteinExistence type="predicted"/>